<feature type="region of interest" description="Disordered" evidence="1">
    <location>
        <begin position="1"/>
        <end position="71"/>
    </location>
</feature>
<protein>
    <submittedName>
        <fullName evidence="2">Uncharacterized protein</fullName>
    </submittedName>
</protein>
<organism evidence="2 3">
    <name type="scientific">Polytolypa hystricis (strain UAMH7299)</name>
    <dbReference type="NCBI Taxonomy" id="1447883"/>
    <lineage>
        <taxon>Eukaryota</taxon>
        <taxon>Fungi</taxon>
        <taxon>Dikarya</taxon>
        <taxon>Ascomycota</taxon>
        <taxon>Pezizomycotina</taxon>
        <taxon>Eurotiomycetes</taxon>
        <taxon>Eurotiomycetidae</taxon>
        <taxon>Onygenales</taxon>
        <taxon>Onygenales incertae sedis</taxon>
        <taxon>Polytolypa</taxon>
    </lineage>
</organism>
<evidence type="ECO:0000313" key="3">
    <source>
        <dbReference type="Proteomes" id="UP000224634"/>
    </source>
</evidence>
<dbReference type="EMBL" id="PDNA01000001">
    <property type="protein sequence ID" value="PGH28117.1"/>
    <property type="molecule type" value="Genomic_DNA"/>
</dbReference>
<sequence>MASAARMDGTIKKGVKTKQKNQQPSSPTKRAKTSAPPTIQAQDLLPATDKHSLLTPPSEDGGEAQAPARVQEIRPRTLLEWAGAGVADMTYEEYQEYARKKGWKPPWLKNPGPLPYNESDIEEMCYGSAKD</sequence>
<proteinExistence type="predicted"/>
<dbReference type="AlphaFoldDB" id="A0A2B7Z5J1"/>
<evidence type="ECO:0000313" key="2">
    <source>
        <dbReference type="EMBL" id="PGH28117.1"/>
    </source>
</evidence>
<evidence type="ECO:0000256" key="1">
    <source>
        <dbReference type="SAM" id="MobiDB-lite"/>
    </source>
</evidence>
<comment type="caution">
    <text evidence="2">The sequence shown here is derived from an EMBL/GenBank/DDBJ whole genome shotgun (WGS) entry which is preliminary data.</text>
</comment>
<gene>
    <name evidence="2" type="ORF">AJ80_00007</name>
</gene>
<keyword evidence="3" id="KW-1185">Reference proteome</keyword>
<dbReference type="Proteomes" id="UP000224634">
    <property type="component" value="Unassembled WGS sequence"/>
</dbReference>
<accession>A0A2B7Z5J1</accession>
<reference evidence="2 3" key="1">
    <citation type="submission" date="2017-10" db="EMBL/GenBank/DDBJ databases">
        <title>Comparative genomics in systemic dimorphic fungi from Ajellomycetaceae.</title>
        <authorList>
            <person name="Munoz J.F."/>
            <person name="Mcewen J.G."/>
            <person name="Clay O.K."/>
            <person name="Cuomo C.A."/>
        </authorList>
    </citation>
    <scope>NUCLEOTIDE SEQUENCE [LARGE SCALE GENOMIC DNA]</scope>
    <source>
        <strain evidence="2 3">UAMH7299</strain>
    </source>
</reference>
<name>A0A2B7Z5J1_POLH7</name>